<dbReference type="AlphaFoldDB" id="A0A382WBK4"/>
<accession>A0A382WBK4</accession>
<reference evidence="1" key="1">
    <citation type="submission" date="2018-05" db="EMBL/GenBank/DDBJ databases">
        <authorList>
            <person name="Lanie J.A."/>
            <person name="Ng W.-L."/>
            <person name="Kazmierczak K.M."/>
            <person name="Andrzejewski T.M."/>
            <person name="Davidsen T.M."/>
            <person name="Wayne K.J."/>
            <person name="Tettelin H."/>
            <person name="Glass J.I."/>
            <person name="Rusch D."/>
            <person name="Podicherti R."/>
            <person name="Tsui H.-C.T."/>
            <person name="Winkler M.E."/>
        </authorList>
    </citation>
    <scope>NUCLEOTIDE SEQUENCE</scope>
</reference>
<sequence length="40" mass="4699">MSKHGYECGIIMKNNKAFAIMLTQCFDIKDLLIFKYRGKQ</sequence>
<gene>
    <name evidence="1" type="ORF">METZ01_LOCUS408724</name>
</gene>
<name>A0A382WBK4_9ZZZZ</name>
<proteinExistence type="predicted"/>
<dbReference type="EMBL" id="UINC01158365">
    <property type="protein sequence ID" value="SVD55870.1"/>
    <property type="molecule type" value="Genomic_DNA"/>
</dbReference>
<protein>
    <submittedName>
        <fullName evidence="1">Uncharacterized protein</fullName>
    </submittedName>
</protein>
<evidence type="ECO:0000313" key="1">
    <source>
        <dbReference type="EMBL" id="SVD55870.1"/>
    </source>
</evidence>
<organism evidence="1">
    <name type="scientific">marine metagenome</name>
    <dbReference type="NCBI Taxonomy" id="408172"/>
    <lineage>
        <taxon>unclassified sequences</taxon>
        <taxon>metagenomes</taxon>
        <taxon>ecological metagenomes</taxon>
    </lineage>
</organism>